<proteinExistence type="inferred from homology"/>
<dbReference type="InterPro" id="IPR029069">
    <property type="entry name" value="HotDog_dom_sf"/>
</dbReference>
<dbReference type="CDD" id="cd00586">
    <property type="entry name" value="4HBT"/>
    <property type="match status" value="1"/>
</dbReference>
<accession>A0ABS0AJR4</accession>
<comment type="caution">
    <text evidence="3">The sequence shown here is derived from an EMBL/GenBank/DDBJ whole genome shotgun (WGS) entry which is preliminary data.</text>
</comment>
<evidence type="ECO:0000256" key="1">
    <source>
        <dbReference type="ARBA" id="ARBA00005953"/>
    </source>
</evidence>
<dbReference type="Pfam" id="PF13279">
    <property type="entry name" value="4HBT_2"/>
    <property type="match status" value="1"/>
</dbReference>
<evidence type="ECO:0000256" key="2">
    <source>
        <dbReference type="ARBA" id="ARBA00022801"/>
    </source>
</evidence>
<dbReference type="PANTHER" id="PTHR31793">
    <property type="entry name" value="4-HYDROXYBENZOYL-COA THIOESTERASE FAMILY MEMBER"/>
    <property type="match status" value="1"/>
</dbReference>
<name>A0ABS0AJR4_9GAMM</name>
<dbReference type="EMBL" id="ARXR01000041">
    <property type="protein sequence ID" value="MBF5054376.1"/>
    <property type="molecule type" value="Genomic_DNA"/>
</dbReference>
<evidence type="ECO:0008006" key="5">
    <source>
        <dbReference type="Google" id="ProtNLM"/>
    </source>
</evidence>
<dbReference type="Proteomes" id="UP000644441">
    <property type="component" value="Unassembled WGS sequence"/>
</dbReference>
<evidence type="ECO:0000313" key="3">
    <source>
        <dbReference type="EMBL" id="MBF5054376.1"/>
    </source>
</evidence>
<comment type="similarity">
    <text evidence="1">Belongs to the 4-hydroxybenzoyl-CoA thioesterase family.</text>
</comment>
<reference evidence="3 4" key="1">
    <citation type="submission" date="2012-09" db="EMBL/GenBank/DDBJ databases">
        <title>Genome Sequence of alkane-degrading Bacterium Alcanivorax venustensis ISO4.</title>
        <authorList>
            <person name="Lai Q."/>
            <person name="Shao Z."/>
        </authorList>
    </citation>
    <scope>NUCLEOTIDE SEQUENCE [LARGE SCALE GENOMIC DNA]</scope>
    <source>
        <strain evidence="3 4">ISO4</strain>
    </source>
</reference>
<dbReference type="SUPFAM" id="SSF54637">
    <property type="entry name" value="Thioesterase/thiol ester dehydrase-isomerase"/>
    <property type="match status" value="1"/>
</dbReference>
<keyword evidence="2" id="KW-0378">Hydrolase</keyword>
<keyword evidence="4" id="KW-1185">Reference proteome</keyword>
<evidence type="ECO:0000313" key="4">
    <source>
        <dbReference type="Proteomes" id="UP000644441"/>
    </source>
</evidence>
<dbReference type="RefSeq" id="WP_142948832.1">
    <property type="nucleotide sequence ID" value="NZ_ARXR01000041.1"/>
</dbReference>
<gene>
    <name evidence="3" type="ORF">ISO4_02978</name>
</gene>
<organism evidence="3 4">
    <name type="scientific">Alloalcanivorax venustensis ISO4</name>
    <dbReference type="NCBI Taxonomy" id="1177184"/>
    <lineage>
        <taxon>Bacteria</taxon>
        <taxon>Pseudomonadati</taxon>
        <taxon>Pseudomonadota</taxon>
        <taxon>Gammaproteobacteria</taxon>
        <taxon>Oceanospirillales</taxon>
        <taxon>Alcanivoracaceae</taxon>
        <taxon>Alloalcanivorax</taxon>
    </lineage>
</organism>
<dbReference type="Gene3D" id="3.10.129.10">
    <property type="entry name" value="Hotdog Thioesterase"/>
    <property type="match status" value="1"/>
</dbReference>
<sequence length="154" mass="16711">MSDANSQSAQAKQRPGREAFGYLCPVDSRWADNDVYGHINNVMYYSYFDSTINRYLIDKGGLDIHNGDVIAYVVSSGCDYFEAAAYPDALTIGMRVDKLGNSSVRYGLALFGESGDAKALGFVVHVFVDRESGRPVSIPAPLREALAAIQSSGK</sequence>
<dbReference type="PANTHER" id="PTHR31793:SF27">
    <property type="entry name" value="NOVEL THIOESTERASE SUPERFAMILY DOMAIN AND SAPOSIN A-TYPE DOMAIN CONTAINING PROTEIN (0610012H03RIK)"/>
    <property type="match status" value="1"/>
</dbReference>
<protein>
    <recommendedName>
        <fullName evidence="5">Thioesterase</fullName>
    </recommendedName>
</protein>
<dbReference type="InterPro" id="IPR050563">
    <property type="entry name" value="4-hydroxybenzoyl-CoA_TE"/>
</dbReference>